<evidence type="ECO:0000256" key="1">
    <source>
        <dbReference type="ARBA" id="ARBA00023015"/>
    </source>
</evidence>
<evidence type="ECO:0000313" key="8">
    <source>
        <dbReference type="Proteomes" id="UP000199086"/>
    </source>
</evidence>
<reference evidence="7 8" key="1">
    <citation type="submission" date="2016-06" db="EMBL/GenBank/DDBJ databases">
        <authorList>
            <person name="Olsen C.W."/>
            <person name="Carey S."/>
            <person name="Hinshaw L."/>
            <person name="Karasin A.I."/>
        </authorList>
    </citation>
    <scope>NUCLEOTIDE SEQUENCE [LARGE SCALE GENOMIC DNA]</scope>
    <source>
        <strain evidence="7 8">LZ-22</strain>
    </source>
</reference>
<dbReference type="Proteomes" id="UP000199086">
    <property type="component" value="Unassembled WGS sequence"/>
</dbReference>
<dbReference type="NCBIfam" id="TIGR02937">
    <property type="entry name" value="sigma70-ECF"/>
    <property type="match status" value="1"/>
</dbReference>
<protein>
    <submittedName>
        <fullName evidence="7">RNA polymerase sigma factor, sigma-70 family</fullName>
    </submittedName>
</protein>
<keyword evidence="4" id="KW-0804">Transcription</keyword>
<dbReference type="OrthoDB" id="3745243at2"/>
<keyword evidence="1" id="KW-0805">Transcription regulation</keyword>
<feature type="domain" description="RNA polymerase sigma-70 region 1.2" evidence="5">
    <location>
        <begin position="20"/>
        <end position="37"/>
    </location>
</feature>
<dbReference type="GO" id="GO:0016987">
    <property type="term" value="F:sigma factor activity"/>
    <property type="evidence" value="ECO:0007669"/>
    <property type="project" value="UniProtKB-KW"/>
</dbReference>
<dbReference type="SUPFAM" id="SSF88659">
    <property type="entry name" value="Sigma3 and sigma4 domains of RNA polymerase sigma factors"/>
    <property type="match status" value="1"/>
</dbReference>
<organism evidence="7 8">
    <name type="scientific">Raineyella antarctica</name>
    <dbReference type="NCBI Taxonomy" id="1577474"/>
    <lineage>
        <taxon>Bacteria</taxon>
        <taxon>Bacillati</taxon>
        <taxon>Actinomycetota</taxon>
        <taxon>Actinomycetes</taxon>
        <taxon>Propionibacteriales</taxon>
        <taxon>Propionibacteriaceae</taxon>
        <taxon>Raineyella</taxon>
    </lineage>
</organism>
<evidence type="ECO:0000256" key="4">
    <source>
        <dbReference type="ARBA" id="ARBA00023163"/>
    </source>
</evidence>
<dbReference type="InterPro" id="IPR007627">
    <property type="entry name" value="RNA_pol_sigma70_r2"/>
</dbReference>
<keyword evidence="2" id="KW-0731">Sigma factor</keyword>
<evidence type="ECO:0000313" key="7">
    <source>
        <dbReference type="EMBL" id="SDB86354.1"/>
    </source>
</evidence>
<dbReference type="EMBL" id="FMYF01000005">
    <property type="protein sequence ID" value="SDB86354.1"/>
    <property type="molecule type" value="Genomic_DNA"/>
</dbReference>
<dbReference type="SUPFAM" id="SSF88946">
    <property type="entry name" value="Sigma2 domain of RNA polymerase sigma factors"/>
    <property type="match status" value="1"/>
</dbReference>
<evidence type="ECO:0000256" key="3">
    <source>
        <dbReference type="ARBA" id="ARBA00023125"/>
    </source>
</evidence>
<accession>A0A1G6GWK0</accession>
<dbReference type="Pfam" id="PF04542">
    <property type="entry name" value="Sigma70_r2"/>
    <property type="match status" value="1"/>
</dbReference>
<evidence type="ECO:0000256" key="2">
    <source>
        <dbReference type="ARBA" id="ARBA00023082"/>
    </source>
</evidence>
<dbReference type="PANTHER" id="PTHR30603">
    <property type="entry name" value="RNA POLYMERASE SIGMA FACTOR RPO"/>
    <property type="match status" value="1"/>
</dbReference>
<dbReference type="PANTHER" id="PTHR30603:SF47">
    <property type="entry name" value="RNA POLYMERASE SIGMA FACTOR SIGD, CHLOROPLASTIC"/>
    <property type="match status" value="1"/>
</dbReference>
<sequence length="256" mass="27867">MTRRCRADAGGMETTPNTRDLLTRDEERELARAVEAGVIAQHFLDTAGTCPLGSPEELAAVAVLGRQARERFLAANMGLVGYLVRRDAKGAPQDRDDLFQEGCLGLAEALETFDWARGTRFSTWAVPYVRSRIATARRVGHGGIRIPARRLRAAAAAGEQVLSVRSIHGIEELEATWWQDPAPEDDDGPGPADLAAAMRDLSVEERAVLAHRFGLAGQGALTRSDTARELALPVKRVRATEEAAIRHLREVCGAQR</sequence>
<dbReference type="AlphaFoldDB" id="A0A1G6GWK0"/>
<dbReference type="InterPro" id="IPR009042">
    <property type="entry name" value="RNA_pol_sigma70_r1_2"/>
</dbReference>
<dbReference type="InterPro" id="IPR014284">
    <property type="entry name" value="RNA_pol_sigma-70_dom"/>
</dbReference>
<dbReference type="PRINTS" id="PR00046">
    <property type="entry name" value="SIGMA70FCT"/>
</dbReference>
<evidence type="ECO:0000259" key="6">
    <source>
        <dbReference type="Pfam" id="PF04542"/>
    </source>
</evidence>
<dbReference type="GO" id="GO:0006352">
    <property type="term" value="P:DNA-templated transcription initiation"/>
    <property type="evidence" value="ECO:0007669"/>
    <property type="project" value="InterPro"/>
</dbReference>
<dbReference type="STRING" id="1577474.GA0111570_105196"/>
<evidence type="ECO:0000259" key="5">
    <source>
        <dbReference type="Pfam" id="PF00140"/>
    </source>
</evidence>
<feature type="domain" description="RNA polymerase sigma-70 region 2" evidence="6">
    <location>
        <begin position="80"/>
        <end position="138"/>
    </location>
</feature>
<keyword evidence="8" id="KW-1185">Reference proteome</keyword>
<gene>
    <name evidence="7" type="ORF">GA0111570_105196</name>
</gene>
<dbReference type="InterPro" id="IPR013325">
    <property type="entry name" value="RNA_pol_sigma_r2"/>
</dbReference>
<dbReference type="InterPro" id="IPR036388">
    <property type="entry name" value="WH-like_DNA-bd_sf"/>
</dbReference>
<dbReference type="Gene3D" id="1.10.10.10">
    <property type="entry name" value="Winged helix-like DNA-binding domain superfamily/Winged helix DNA-binding domain"/>
    <property type="match status" value="1"/>
</dbReference>
<dbReference type="Pfam" id="PF00140">
    <property type="entry name" value="Sigma70_r1_2"/>
    <property type="match status" value="1"/>
</dbReference>
<proteinExistence type="predicted"/>
<keyword evidence="3" id="KW-0238">DNA-binding</keyword>
<dbReference type="Gene3D" id="1.10.1740.10">
    <property type="match status" value="1"/>
</dbReference>
<dbReference type="InterPro" id="IPR000943">
    <property type="entry name" value="RNA_pol_sigma70"/>
</dbReference>
<name>A0A1G6GWK0_9ACTN</name>
<dbReference type="GO" id="GO:0003677">
    <property type="term" value="F:DNA binding"/>
    <property type="evidence" value="ECO:0007669"/>
    <property type="project" value="UniProtKB-KW"/>
</dbReference>
<dbReference type="InterPro" id="IPR050239">
    <property type="entry name" value="Sigma-70_RNA_pol_init_factors"/>
</dbReference>
<dbReference type="InterPro" id="IPR013324">
    <property type="entry name" value="RNA_pol_sigma_r3/r4-like"/>
</dbReference>